<dbReference type="Pfam" id="PF00258">
    <property type="entry name" value="Flavodoxin_1"/>
    <property type="match status" value="1"/>
</dbReference>
<dbReference type="InterPro" id="IPR001709">
    <property type="entry name" value="Flavoprot_Pyr_Nucl_cyt_Rdtase"/>
</dbReference>
<dbReference type="PANTHER" id="PTHR19384">
    <property type="entry name" value="NITRIC OXIDE SYNTHASE-RELATED"/>
    <property type="match status" value="1"/>
</dbReference>
<dbReference type="InterPro" id="IPR017938">
    <property type="entry name" value="Riboflavin_synthase-like_b-brl"/>
</dbReference>
<keyword evidence="1" id="KW-0285">Flavoprotein</keyword>
<feature type="transmembrane region" description="Helical" evidence="3">
    <location>
        <begin position="12"/>
        <end position="33"/>
    </location>
</feature>
<dbReference type="CDD" id="cd06201">
    <property type="entry name" value="SiR_like2"/>
    <property type="match status" value="1"/>
</dbReference>
<feature type="domain" description="Flavodoxin-like" evidence="4">
    <location>
        <begin position="334"/>
        <end position="469"/>
    </location>
</feature>
<dbReference type="SUPFAM" id="SSF52343">
    <property type="entry name" value="Ferredoxin reductase-like, C-terminal NADP-linked domain"/>
    <property type="match status" value="1"/>
</dbReference>
<keyword evidence="3" id="KW-0472">Membrane</keyword>
<dbReference type="GO" id="GO:0003958">
    <property type="term" value="F:NADPH-hemoprotein reductase activity"/>
    <property type="evidence" value="ECO:0007669"/>
    <property type="project" value="UniProtKB-EC"/>
</dbReference>
<evidence type="ECO:0000256" key="1">
    <source>
        <dbReference type="ARBA" id="ARBA00022630"/>
    </source>
</evidence>
<evidence type="ECO:0000259" key="4">
    <source>
        <dbReference type="PROSITE" id="PS50902"/>
    </source>
</evidence>
<dbReference type="GO" id="GO:0010181">
    <property type="term" value="F:FMN binding"/>
    <property type="evidence" value="ECO:0007669"/>
    <property type="project" value="InterPro"/>
</dbReference>
<dbReference type="SUPFAM" id="SSF63380">
    <property type="entry name" value="Riboflavin synthase domain-like"/>
    <property type="match status" value="1"/>
</dbReference>
<proteinExistence type="predicted"/>
<dbReference type="SUPFAM" id="SSF52218">
    <property type="entry name" value="Flavoproteins"/>
    <property type="match status" value="1"/>
</dbReference>
<gene>
    <name evidence="6" type="ORF">BLL42_22990</name>
</gene>
<evidence type="ECO:0000313" key="6">
    <source>
        <dbReference type="EMBL" id="APC18442.1"/>
    </source>
</evidence>
<keyword evidence="3" id="KW-1133">Transmembrane helix</keyword>
<evidence type="ECO:0000259" key="5">
    <source>
        <dbReference type="PROSITE" id="PS51384"/>
    </source>
</evidence>
<keyword evidence="3" id="KW-0812">Transmembrane</keyword>
<evidence type="ECO:0000256" key="3">
    <source>
        <dbReference type="SAM" id="Phobius"/>
    </source>
</evidence>
<dbReference type="InterPro" id="IPR029039">
    <property type="entry name" value="Flavoprotein-like_sf"/>
</dbReference>
<feature type="transmembrane region" description="Helical" evidence="3">
    <location>
        <begin position="165"/>
        <end position="187"/>
    </location>
</feature>
<evidence type="ECO:0000256" key="2">
    <source>
        <dbReference type="ARBA" id="ARBA00022643"/>
    </source>
</evidence>
<reference evidence="7" key="1">
    <citation type="submission" date="2016-10" db="EMBL/GenBank/DDBJ databases">
        <title>Pseudomonas frederiksbergensis ERGS4:02 complete genome.</title>
        <authorList>
            <person name="Kumar R."/>
            <person name="Acharya V."/>
            <person name="Singh D."/>
        </authorList>
    </citation>
    <scope>NUCLEOTIDE SEQUENCE [LARGE SCALE GENOMIC DNA]</scope>
    <source>
        <strain evidence="7">ERGS4:02</strain>
    </source>
</reference>
<dbReference type="Pfam" id="PF00175">
    <property type="entry name" value="NAD_binding_1"/>
    <property type="match status" value="1"/>
</dbReference>
<feature type="transmembrane region" description="Helical" evidence="3">
    <location>
        <begin position="289"/>
        <end position="315"/>
    </location>
</feature>
<dbReference type="RefSeq" id="WP_071554616.1">
    <property type="nucleotide sequence ID" value="NZ_CP017886.1"/>
</dbReference>
<dbReference type="InterPro" id="IPR017927">
    <property type="entry name" value="FAD-bd_FR_type"/>
</dbReference>
<name>A0A1J0EQL4_9PSED</name>
<dbReference type="InterPro" id="IPR039261">
    <property type="entry name" value="FNR_nucleotide-bd"/>
</dbReference>
<accession>A0A1J0EQL4</accession>
<dbReference type="PRINTS" id="PR00371">
    <property type="entry name" value="FPNCR"/>
</dbReference>
<dbReference type="GeneID" id="46911148"/>
<dbReference type="Gene3D" id="3.40.50.360">
    <property type="match status" value="1"/>
</dbReference>
<feature type="transmembrane region" description="Helical" evidence="3">
    <location>
        <begin position="123"/>
        <end position="144"/>
    </location>
</feature>
<dbReference type="InterPro" id="IPR001433">
    <property type="entry name" value="OxRdtase_FAD/NAD-bd"/>
</dbReference>
<dbReference type="PROSITE" id="PS50902">
    <property type="entry name" value="FLAVODOXIN_LIKE"/>
    <property type="match status" value="1"/>
</dbReference>
<dbReference type="GO" id="GO:0005829">
    <property type="term" value="C:cytosol"/>
    <property type="evidence" value="ECO:0007669"/>
    <property type="project" value="TreeGrafter"/>
</dbReference>
<dbReference type="PROSITE" id="PS51384">
    <property type="entry name" value="FAD_FR"/>
    <property type="match status" value="1"/>
</dbReference>
<dbReference type="EMBL" id="CP017886">
    <property type="protein sequence ID" value="APC18442.1"/>
    <property type="molecule type" value="Genomic_DNA"/>
</dbReference>
<dbReference type="AlphaFoldDB" id="A0A1J0EQL4"/>
<feature type="domain" description="FAD-binding FR-type" evidence="5">
    <location>
        <begin position="471"/>
        <end position="603"/>
    </location>
</feature>
<dbReference type="InterPro" id="IPR008254">
    <property type="entry name" value="Flavodoxin/NO_synth"/>
</dbReference>
<organism evidence="6 7">
    <name type="scientific">Pseudomonas frederiksbergensis</name>
    <dbReference type="NCBI Taxonomy" id="104087"/>
    <lineage>
        <taxon>Bacteria</taxon>
        <taxon>Pseudomonadati</taxon>
        <taxon>Pseudomonadota</taxon>
        <taxon>Gammaproteobacteria</taxon>
        <taxon>Pseudomonadales</taxon>
        <taxon>Pseudomonadaceae</taxon>
        <taxon>Pseudomonas</taxon>
    </lineage>
</organism>
<dbReference type="InterPro" id="IPR005625">
    <property type="entry name" value="PepSY-ass_TM"/>
</dbReference>
<dbReference type="OrthoDB" id="9816402at2"/>
<dbReference type="Proteomes" id="UP000182567">
    <property type="component" value="Chromosome"/>
</dbReference>
<dbReference type="Pfam" id="PF03929">
    <property type="entry name" value="PepSY_TM"/>
    <property type="match status" value="1"/>
</dbReference>
<dbReference type="Gene3D" id="3.40.50.80">
    <property type="entry name" value="Nucleotide-binding domain of ferredoxin-NADP reductase (FNR) module"/>
    <property type="match status" value="1"/>
</dbReference>
<keyword evidence="2" id="KW-0288">FMN</keyword>
<protein>
    <submittedName>
        <fullName evidence="6">Nitric oxide synthase</fullName>
    </submittedName>
</protein>
<dbReference type="Gene3D" id="2.40.30.10">
    <property type="entry name" value="Translation factors"/>
    <property type="match status" value="1"/>
</dbReference>
<evidence type="ECO:0000313" key="7">
    <source>
        <dbReference type="Proteomes" id="UP000182567"/>
    </source>
</evidence>
<dbReference type="GO" id="GO:0050660">
    <property type="term" value="F:flavin adenine dinucleotide binding"/>
    <property type="evidence" value="ECO:0007669"/>
    <property type="project" value="TreeGrafter"/>
</dbReference>
<sequence length="740" mass="80247">MLRQFHSLPGLVAALLVMLLAISGAILSINPALERLNATIPASGQVNVAELAGRVANHYPGVEKIQRTPSGSFIVYFTRDGQPGAERVDPLTGAGVASYTPSAFSRWVKDLHRSLLSGTPGHAASGIGALFILILSISGAALLAKRLGGWRRVMRPLRGSFNQRWHAEVGRFAILGLLLSALTGMYMSATTFSLISDGMQREPVFPSTISSGPAAPIATLPALLATDLNDLRELVYPSVGDPEDFFSLRTAQGDGYVDPASGALLSYLPHDRMRTAYEVIYQLHTGESLWWLGLLLGVCALSVPLMSVTGALLWWRRQSLPKIAHNSGAQNADTVILVGSESNSTWGFAKTLHEALHQTGHRVHSATMNQLAVEYRSAQRLFILTATTGEGHAPASASQFLKRLANARVKPDLGFAVLGFGDRQFPTFCQFAKDVQAALLASGWSQLLELETINRQSPQAFKRWGSTVGQLMGHELTLVHTPRLPETTTLALMDRTQYGEHVNAPTQILRFKAVATSRAPGRFKGIHKGNGLPRFEAGDLVGVLPPGCGVPRYYSLASGSDDGVLEICVRKHADGVCSGFLHDVPVGGQIEAFIQPNPEFRPGSGKEPVILIGAGTGIGPLAGFIRNNKARHPMHLYWGGRHPASDFLYEPELNRYLADQRLTRLRAAFSQAHERSYVQDRLIADALALRRLIEKGAHVLVCGSREMAKGVMNALDEVLAPLDLNVLTLKAQGRYREDVY</sequence>
<dbReference type="GO" id="GO:0016655">
    <property type="term" value="F:oxidoreductase activity, acting on NAD(P)H, quinone or similar compound as acceptor"/>
    <property type="evidence" value="ECO:0007669"/>
    <property type="project" value="UniProtKB-ARBA"/>
</dbReference>